<dbReference type="CDD" id="cd00229">
    <property type="entry name" value="SGNH_hydrolase"/>
    <property type="match status" value="1"/>
</dbReference>
<dbReference type="EMBL" id="JAPUFD010000016">
    <property type="protein sequence ID" value="MDI1491921.1"/>
    <property type="molecule type" value="Genomic_DNA"/>
</dbReference>
<organism evidence="2 3">
    <name type="scientific">Ramalina farinacea</name>
    <dbReference type="NCBI Taxonomy" id="258253"/>
    <lineage>
        <taxon>Eukaryota</taxon>
        <taxon>Fungi</taxon>
        <taxon>Dikarya</taxon>
        <taxon>Ascomycota</taxon>
        <taxon>Pezizomycotina</taxon>
        <taxon>Lecanoromycetes</taxon>
        <taxon>OSLEUM clade</taxon>
        <taxon>Lecanoromycetidae</taxon>
        <taxon>Lecanorales</taxon>
        <taxon>Lecanorineae</taxon>
        <taxon>Ramalinaceae</taxon>
        <taxon>Ramalina</taxon>
    </lineage>
</organism>
<keyword evidence="3" id="KW-1185">Reference proteome</keyword>
<protein>
    <recommendedName>
        <fullName evidence="1">SGNH hydrolase-type esterase domain-containing protein</fullName>
    </recommendedName>
</protein>
<dbReference type="InterPro" id="IPR036514">
    <property type="entry name" value="SGNH_hydro_sf"/>
</dbReference>
<accession>A0AA43QVA6</accession>
<dbReference type="Gene3D" id="3.40.50.1110">
    <property type="entry name" value="SGNH hydrolase"/>
    <property type="match status" value="1"/>
</dbReference>
<evidence type="ECO:0000259" key="1">
    <source>
        <dbReference type="Pfam" id="PF13472"/>
    </source>
</evidence>
<reference evidence="2" key="1">
    <citation type="journal article" date="2023" name="Genome Biol. Evol.">
        <title>First Whole Genome Sequence and Flow Cytometry Genome Size Data for the Lichen-Forming Fungus Ramalina farinacea (Ascomycota).</title>
        <authorList>
            <person name="Llewellyn T."/>
            <person name="Mian S."/>
            <person name="Hill R."/>
            <person name="Leitch I.J."/>
            <person name="Gaya E."/>
        </authorList>
    </citation>
    <scope>NUCLEOTIDE SEQUENCE</scope>
    <source>
        <strain evidence="2">LIQ254RAFAR</strain>
    </source>
</reference>
<gene>
    <name evidence="2" type="ORF">OHK93_003132</name>
</gene>
<dbReference type="PANTHER" id="PTHR30383:SF19">
    <property type="entry name" value="FIBRONECTIN TYPE-III DOMAIN-CONTAINING PROTEIN"/>
    <property type="match status" value="1"/>
</dbReference>
<dbReference type="Proteomes" id="UP001161017">
    <property type="component" value="Unassembled WGS sequence"/>
</dbReference>
<dbReference type="AlphaFoldDB" id="A0AA43QVA6"/>
<sequence length="210" mass="23770">MDPALPSSLRILCFGASITAGFHHFGLSHHPYAIRLEERLKQSLPSSTSIVIEIDGLSGDSVIDGEYFDRLEPRCKSEEYDWIIVQGGGNDFSFGRTPQAIYEELQKIWRTARGKGWKVLALTVTETSDRSKAGRARYSTLNELVKQHKEDGFYVADVERAIPWPAEEQEQRRIWDDGLHFKKVGYDMMGDAIAQRLLDITRGNVPTAKI</sequence>
<feature type="domain" description="SGNH hydrolase-type esterase" evidence="1">
    <location>
        <begin position="13"/>
        <end position="187"/>
    </location>
</feature>
<evidence type="ECO:0000313" key="2">
    <source>
        <dbReference type="EMBL" id="MDI1491921.1"/>
    </source>
</evidence>
<dbReference type="InterPro" id="IPR051532">
    <property type="entry name" value="Ester_Hydrolysis_Enzymes"/>
</dbReference>
<dbReference type="Pfam" id="PF13472">
    <property type="entry name" value="Lipase_GDSL_2"/>
    <property type="match status" value="1"/>
</dbReference>
<dbReference type="InterPro" id="IPR013830">
    <property type="entry name" value="SGNH_hydro"/>
</dbReference>
<evidence type="ECO:0000313" key="3">
    <source>
        <dbReference type="Proteomes" id="UP001161017"/>
    </source>
</evidence>
<name>A0AA43QVA6_9LECA</name>
<dbReference type="PANTHER" id="PTHR30383">
    <property type="entry name" value="THIOESTERASE 1/PROTEASE 1/LYSOPHOSPHOLIPASE L1"/>
    <property type="match status" value="1"/>
</dbReference>
<dbReference type="SUPFAM" id="SSF52266">
    <property type="entry name" value="SGNH hydrolase"/>
    <property type="match status" value="1"/>
</dbReference>
<comment type="caution">
    <text evidence="2">The sequence shown here is derived from an EMBL/GenBank/DDBJ whole genome shotgun (WGS) entry which is preliminary data.</text>
</comment>
<dbReference type="GO" id="GO:0004622">
    <property type="term" value="F:phosphatidylcholine lysophospholipase activity"/>
    <property type="evidence" value="ECO:0007669"/>
    <property type="project" value="TreeGrafter"/>
</dbReference>
<proteinExistence type="predicted"/>